<feature type="transmembrane region" description="Helical" evidence="1">
    <location>
        <begin position="498"/>
        <end position="516"/>
    </location>
</feature>
<accession>A0ABU0DXF7</accession>
<dbReference type="EMBL" id="JAUSUR010000001">
    <property type="protein sequence ID" value="MDQ0359328.1"/>
    <property type="molecule type" value="Genomic_DNA"/>
</dbReference>
<keyword evidence="3" id="KW-1185">Reference proteome</keyword>
<organism evidence="2 3">
    <name type="scientific">Breznakia pachnodae</name>
    <dbReference type="NCBI Taxonomy" id="265178"/>
    <lineage>
        <taxon>Bacteria</taxon>
        <taxon>Bacillati</taxon>
        <taxon>Bacillota</taxon>
        <taxon>Erysipelotrichia</taxon>
        <taxon>Erysipelotrichales</taxon>
        <taxon>Erysipelotrichaceae</taxon>
        <taxon>Breznakia</taxon>
    </lineage>
</organism>
<dbReference type="InterPro" id="IPR050250">
    <property type="entry name" value="Macrolide_Exporter_MacB"/>
</dbReference>
<keyword evidence="1" id="KW-1133">Transmembrane helix</keyword>
<sequence length="881" mass="102413">MKNFINRMKHNFFQYLLLILVLFIVFTSLIIVNQKQVKAYDKYQKEVELVKEFEDNNSDYNLVDIKLDKVKLNNDLYDGDGYIYNSELFDNNPADYNELSEELLENMATSSYLEKTVKTAHISVNVENMYEVGRDKEEQDSMKNIEIKTIDGEAIEKNRHPNAHLFATNNDDISREFEFGYRTIIEGEKPINLNECIISQRYAEFNNLSIGDSVIINRGGRGDAVSHSLVISGIYSDSSKMMKENEAYQLNSIKQTKKTDYSIGDNIDVDNTIIIHMETMNNMRLYQESEFVDVERVSEEQSSYILYPLKENLLFFVSDNKNISDLESDFHQKGLSDYYDVNLLKYNIKSELNISSEVKSPISTNSIYTIVGGLIAIIFVSLIAVMMESKSLKIKIYHGSQRKLLIQQGIIDFLIVTILGLFITFGILVLTGNRLFHLQWGQISLLFSGIALFQLFVYEIIRIVYITRFKPSQYLASKISDEKHTNNDEVVMKNGKSLLMILLVVSVLIVGMSTIFTNLDAAGVVKKAETKNTDEHPYTISTEIIKDNLVSIDLDAKMMEELGLENYLYSGTLPKVTTKDYKSFVNSEYVESYNYFLYMPVFVEDYNPIMDPDELDPEDYSRGNTVYASDTSSISDEFDDGIREIVEGDVFKGVDECIISDEYAELNSLKVGDTLEISDEFYGINNKTLTITGIYTDSTPDDAPYWRRYSNNQNIINQVLDHNLLLYSENAPRPRTDIRSNDIYVSYETIQNLPMFEIRGVNEISIYLKDANTVNLYEEELSKKGLPQYYEVKLQKEVEYEVSYDEMRKMRDDIGFRFRRYNLYDSYYDFYDNYSIYYDYYEGEYSYYSYTQLYEDDQSDNDFSKFHNRKLKEKVDQNPNY</sequence>
<keyword evidence="1" id="KW-0812">Transmembrane</keyword>
<dbReference type="Proteomes" id="UP001230220">
    <property type="component" value="Unassembled WGS sequence"/>
</dbReference>
<dbReference type="PANTHER" id="PTHR30572:SF4">
    <property type="entry name" value="ABC TRANSPORTER PERMEASE YTRF"/>
    <property type="match status" value="1"/>
</dbReference>
<feature type="transmembrane region" description="Helical" evidence="1">
    <location>
        <begin position="409"/>
        <end position="431"/>
    </location>
</feature>
<reference evidence="2 3" key="1">
    <citation type="submission" date="2023-07" db="EMBL/GenBank/DDBJ databases">
        <title>Genomic Encyclopedia of Type Strains, Phase IV (KMG-IV): sequencing the most valuable type-strain genomes for metagenomic binning, comparative biology and taxonomic classification.</title>
        <authorList>
            <person name="Goeker M."/>
        </authorList>
    </citation>
    <scope>NUCLEOTIDE SEQUENCE [LARGE SCALE GENOMIC DNA]</scope>
    <source>
        <strain evidence="2 3">DSM 16784</strain>
    </source>
</reference>
<feature type="transmembrane region" description="Helical" evidence="1">
    <location>
        <begin position="12"/>
        <end position="32"/>
    </location>
</feature>
<evidence type="ECO:0000256" key="1">
    <source>
        <dbReference type="SAM" id="Phobius"/>
    </source>
</evidence>
<evidence type="ECO:0000313" key="3">
    <source>
        <dbReference type="Proteomes" id="UP001230220"/>
    </source>
</evidence>
<dbReference type="PANTHER" id="PTHR30572">
    <property type="entry name" value="MEMBRANE COMPONENT OF TRANSPORTER-RELATED"/>
    <property type="match status" value="1"/>
</dbReference>
<proteinExistence type="predicted"/>
<evidence type="ECO:0008006" key="4">
    <source>
        <dbReference type="Google" id="ProtNLM"/>
    </source>
</evidence>
<evidence type="ECO:0000313" key="2">
    <source>
        <dbReference type="EMBL" id="MDQ0359328.1"/>
    </source>
</evidence>
<protein>
    <recommendedName>
        <fullName evidence="4">MacB-like periplasmic core domain-containing protein</fullName>
    </recommendedName>
</protein>
<feature type="transmembrane region" description="Helical" evidence="1">
    <location>
        <begin position="367"/>
        <end position="388"/>
    </location>
</feature>
<feature type="transmembrane region" description="Helical" evidence="1">
    <location>
        <begin position="443"/>
        <end position="465"/>
    </location>
</feature>
<keyword evidence="1" id="KW-0472">Membrane</keyword>
<comment type="caution">
    <text evidence="2">The sequence shown here is derived from an EMBL/GenBank/DDBJ whole genome shotgun (WGS) entry which is preliminary data.</text>
</comment>
<name>A0ABU0DXF7_9FIRM</name>
<gene>
    <name evidence="2" type="ORF">J2S15_000059</name>
</gene>
<dbReference type="RefSeq" id="WP_307404357.1">
    <property type="nucleotide sequence ID" value="NZ_JAUSUR010000001.1"/>
</dbReference>